<sequence length="138" mass="15619">MKVKCIKVYLLARYDSQEIWGARDNYCALLYCRRDSQSCRHSPTPRRLHVRSLKHAIICTSRDSSTQSFVRPGIPTRNSLHNVDRRPQILVGFCLTGTIVPGHVSESGQTRTLTPLIGKKSGNQLSMSFETWSSRLDA</sequence>
<dbReference type="AlphaFoldDB" id="A0A0C2WYM6"/>
<evidence type="ECO:0000313" key="1">
    <source>
        <dbReference type="EMBL" id="KIL61951.1"/>
    </source>
</evidence>
<reference evidence="1 2" key="1">
    <citation type="submission" date="2014-04" db="EMBL/GenBank/DDBJ databases">
        <title>Evolutionary Origins and Diversification of the Mycorrhizal Mutualists.</title>
        <authorList>
            <consortium name="DOE Joint Genome Institute"/>
            <consortium name="Mycorrhizal Genomics Consortium"/>
            <person name="Kohler A."/>
            <person name="Kuo A."/>
            <person name="Nagy L.G."/>
            <person name="Floudas D."/>
            <person name="Copeland A."/>
            <person name="Barry K.W."/>
            <person name="Cichocki N."/>
            <person name="Veneault-Fourrey C."/>
            <person name="LaButti K."/>
            <person name="Lindquist E.A."/>
            <person name="Lipzen A."/>
            <person name="Lundell T."/>
            <person name="Morin E."/>
            <person name="Murat C."/>
            <person name="Riley R."/>
            <person name="Ohm R."/>
            <person name="Sun H."/>
            <person name="Tunlid A."/>
            <person name="Henrissat B."/>
            <person name="Grigoriev I.V."/>
            <person name="Hibbett D.S."/>
            <person name="Martin F."/>
        </authorList>
    </citation>
    <scope>NUCLEOTIDE SEQUENCE [LARGE SCALE GENOMIC DNA]</scope>
    <source>
        <strain evidence="1 2">Koide BX008</strain>
    </source>
</reference>
<evidence type="ECO:0000313" key="2">
    <source>
        <dbReference type="Proteomes" id="UP000054549"/>
    </source>
</evidence>
<gene>
    <name evidence="1" type="ORF">M378DRAFT_809868</name>
</gene>
<proteinExistence type="predicted"/>
<dbReference type="Proteomes" id="UP000054549">
    <property type="component" value="Unassembled WGS sequence"/>
</dbReference>
<protein>
    <submittedName>
        <fullName evidence="1">Uncharacterized protein</fullName>
    </submittedName>
</protein>
<accession>A0A0C2WYM6</accession>
<name>A0A0C2WYM6_AMAMK</name>
<organism evidence="1 2">
    <name type="scientific">Amanita muscaria (strain Koide BX008)</name>
    <dbReference type="NCBI Taxonomy" id="946122"/>
    <lineage>
        <taxon>Eukaryota</taxon>
        <taxon>Fungi</taxon>
        <taxon>Dikarya</taxon>
        <taxon>Basidiomycota</taxon>
        <taxon>Agaricomycotina</taxon>
        <taxon>Agaricomycetes</taxon>
        <taxon>Agaricomycetidae</taxon>
        <taxon>Agaricales</taxon>
        <taxon>Pluteineae</taxon>
        <taxon>Amanitaceae</taxon>
        <taxon>Amanita</taxon>
    </lineage>
</organism>
<dbReference type="InParanoid" id="A0A0C2WYM6"/>
<keyword evidence="2" id="KW-1185">Reference proteome</keyword>
<dbReference type="EMBL" id="KN818277">
    <property type="protein sequence ID" value="KIL61951.1"/>
    <property type="molecule type" value="Genomic_DNA"/>
</dbReference>
<dbReference type="HOGENOM" id="CLU_1854733_0_0_1"/>